<accession>A0A915LSN1</accession>
<dbReference type="SMART" id="SM00225">
    <property type="entry name" value="BTB"/>
    <property type="match status" value="1"/>
</dbReference>
<feature type="domain" description="BTB" evidence="1">
    <location>
        <begin position="140"/>
        <end position="210"/>
    </location>
</feature>
<dbReference type="Gene3D" id="3.30.710.10">
    <property type="entry name" value="Potassium Channel Kv1.1, Chain A"/>
    <property type="match status" value="1"/>
</dbReference>
<dbReference type="Pfam" id="PF00651">
    <property type="entry name" value="BTB"/>
    <property type="match status" value="1"/>
</dbReference>
<proteinExistence type="predicted"/>
<dbReference type="Gene3D" id="1.25.40.420">
    <property type="match status" value="1"/>
</dbReference>
<dbReference type="CDD" id="cd18186">
    <property type="entry name" value="BTB_POZ_ZBTB_KLHL-like"/>
    <property type="match status" value="1"/>
</dbReference>
<evidence type="ECO:0000259" key="1">
    <source>
        <dbReference type="PROSITE" id="PS50097"/>
    </source>
</evidence>
<evidence type="ECO:0000313" key="2">
    <source>
        <dbReference type="Proteomes" id="UP000887561"/>
    </source>
</evidence>
<dbReference type="InterPro" id="IPR011333">
    <property type="entry name" value="SKP1/BTB/POZ_sf"/>
</dbReference>
<dbReference type="AlphaFoldDB" id="A0A915LSN1"/>
<dbReference type="SUPFAM" id="SSF54695">
    <property type="entry name" value="POZ domain"/>
    <property type="match status" value="1"/>
</dbReference>
<dbReference type="PROSITE" id="PS50097">
    <property type="entry name" value="BTB"/>
    <property type="match status" value="1"/>
</dbReference>
<dbReference type="WBParaSite" id="scaffold15593_cov157.g17944">
    <property type="protein sequence ID" value="scaffold15593_cov157.g17944"/>
    <property type="gene ID" value="scaffold15593_cov157.g17944"/>
</dbReference>
<evidence type="ECO:0000313" key="3">
    <source>
        <dbReference type="WBParaSite" id="scaffold15593_cov157.g17944"/>
    </source>
</evidence>
<dbReference type="InterPro" id="IPR000210">
    <property type="entry name" value="BTB/POZ_dom"/>
</dbReference>
<protein>
    <submittedName>
        <fullName evidence="3">BTB domain-containing protein</fullName>
    </submittedName>
</protein>
<keyword evidence="2" id="KW-1185">Reference proteome</keyword>
<dbReference type="Proteomes" id="UP000887561">
    <property type="component" value="Unplaced"/>
</dbReference>
<reference evidence="3" key="1">
    <citation type="submission" date="2022-11" db="UniProtKB">
        <authorList>
            <consortium name="WormBaseParasite"/>
        </authorList>
    </citation>
    <scope>IDENTIFICATION</scope>
</reference>
<name>A0A915LSN1_MELJA</name>
<sequence length="307" mass="35490">MTAITSKINWTICSPKKILECLSDIDIVKLIMEWELCLQLSTYYVSVWIRQMGPKSLNSLVNTKYKIYANKDFIQVDIARSATYKFENQEKLGFTPISLDKVICSDGNLILCCEVEIDSHDLNDNLQHTYIDMLEEEILTDFVIKVDDEVIKTHKCVLAKNSKVFRKMFEQESMSEAQNASGEVIISDTTPECIRAMLEFFYTGTVSDDKMKSHVDGIFAIAHKYQVEMLKCLCERFMSSNINNENMVKYCGIINLYDTPILEKACTDYIRVNGKNFLKSKEWEEIKNNYQSVVPRFLESIVENLDK</sequence>
<organism evidence="2 3">
    <name type="scientific">Meloidogyne javanica</name>
    <name type="common">Root-knot nematode worm</name>
    <dbReference type="NCBI Taxonomy" id="6303"/>
    <lineage>
        <taxon>Eukaryota</taxon>
        <taxon>Metazoa</taxon>
        <taxon>Ecdysozoa</taxon>
        <taxon>Nematoda</taxon>
        <taxon>Chromadorea</taxon>
        <taxon>Rhabditida</taxon>
        <taxon>Tylenchina</taxon>
        <taxon>Tylenchomorpha</taxon>
        <taxon>Tylenchoidea</taxon>
        <taxon>Meloidogynidae</taxon>
        <taxon>Meloidogyninae</taxon>
        <taxon>Meloidogyne</taxon>
        <taxon>Meloidogyne incognita group</taxon>
    </lineage>
</organism>
<dbReference type="PANTHER" id="PTHR24413">
    <property type="entry name" value="SPECKLE-TYPE POZ PROTEIN"/>
    <property type="match status" value="1"/>
</dbReference>